<evidence type="ECO:0000256" key="10">
    <source>
        <dbReference type="ARBA" id="ARBA00022777"/>
    </source>
</evidence>
<evidence type="ECO:0000256" key="6">
    <source>
        <dbReference type="ARBA" id="ARBA00022692"/>
    </source>
</evidence>
<dbReference type="Pfam" id="PF08263">
    <property type="entry name" value="LRRNT_2"/>
    <property type="match status" value="1"/>
</dbReference>
<keyword evidence="7 19" id="KW-0732">Signal</keyword>
<comment type="similarity">
    <text evidence="2">Belongs to the protein kinase superfamily. Ser/Thr protein kinase family.</text>
</comment>
<dbReference type="SUPFAM" id="SSF52047">
    <property type="entry name" value="RNI-like"/>
    <property type="match status" value="1"/>
</dbReference>
<dbReference type="AlphaFoldDB" id="A0AAQ3JVH3"/>
<evidence type="ECO:0000256" key="11">
    <source>
        <dbReference type="ARBA" id="ARBA00022840"/>
    </source>
</evidence>
<dbReference type="FunFam" id="1.10.510.10:FF:000468">
    <property type="entry name" value="PTI1-like tyrosine-protein kinase 3"/>
    <property type="match status" value="1"/>
</dbReference>
<evidence type="ECO:0000259" key="20">
    <source>
        <dbReference type="PROSITE" id="PS50011"/>
    </source>
</evidence>
<evidence type="ECO:0000256" key="19">
    <source>
        <dbReference type="SAM" id="SignalP"/>
    </source>
</evidence>
<evidence type="ECO:0000256" key="9">
    <source>
        <dbReference type="ARBA" id="ARBA00022741"/>
    </source>
</evidence>
<dbReference type="Gene3D" id="1.10.510.10">
    <property type="entry name" value="Transferase(Phosphotransferase) domain 1"/>
    <property type="match status" value="1"/>
</dbReference>
<dbReference type="SMART" id="SM00220">
    <property type="entry name" value="S_TKc"/>
    <property type="match status" value="1"/>
</dbReference>
<dbReference type="EMBL" id="CP136891">
    <property type="protein sequence ID" value="WOK96876.1"/>
    <property type="molecule type" value="Genomic_DNA"/>
</dbReference>
<name>A0AAQ3JVH3_9LILI</name>
<dbReference type="InterPro" id="IPR001611">
    <property type="entry name" value="Leu-rich_rpt"/>
</dbReference>
<keyword evidence="16" id="KW-0325">Glycoprotein</keyword>
<evidence type="ECO:0000256" key="8">
    <source>
        <dbReference type="ARBA" id="ARBA00022737"/>
    </source>
</evidence>
<reference evidence="21 22" key="1">
    <citation type="submission" date="2023-10" db="EMBL/GenBank/DDBJ databases">
        <title>Chromosome-scale genome assembly provides insights into flower coloration mechanisms of Canna indica.</title>
        <authorList>
            <person name="Li C."/>
        </authorList>
    </citation>
    <scope>NUCLEOTIDE SEQUENCE [LARGE SCALE GENOMIC DNA]</scope>
    <source>
        <tissue evidence="21">Flower</tissue>
    </source>
</reference>
<dbReference type="PANTHER" id="PTHR48053:SF109">
    <property type="entry name" value="PROTEIN KINASE DOMAIN-CONTAINING PROTEIN"/>
    <property type="match status" value="1"/>
</dbReference>
<comment type="subcellular location">
    <subcellularLocation>
        <location evidence="1">Cell membrane</location>
        <topology evidence="1">Single-pass membrane protein</topology>
    </subcellularLocation>
</comment>
<dbReference type="FunFam" id="3.80.10.10:FF:000233">
    <property type="entry name" value="Leucine-rich repeat receptor-like protein kinase TDR"/>
    <property type="match status" value="1"/>
</dbReference>
<evidence type="ECO:0000256" key="4">
    <source>
        <dbReference type="ARBA" id="ARBA00022614"/>
    </source>
</evidence>
<keyword evidence="4" id="KW-0433">Leucine-rich repeat</keyword>
<evidence type="ECO:0000256" key="17">
    <source>
        <dbReference type="PROSITE-ProRule" id="PRU10141"/>
    </source>
</evidence>
<evidence type="ECO:0000256" key="7">
    <source>
        <dbReference type="ARBA" id="ARBA00022729"/>
    </source>
</evidence>
<dbReference type="SMART" id="SM00365">
    <property type="entry name" value="LRR_SD22"/>
    <property type="match status" value="5"/>
</dbReference>
<dbReference type="SUPFAM" id="SSF52058">
    <property type="entry name" value="L domain-like"/>
    <property type="match status" value="1"/>
</dbReference>
<feature type="signal peptide" evidence="19">
    <location>
        <begin position="1"/>
        <end position="28"/>
    </location>
</feature>
<keyword evidence="3" id="KW-1003">Cell membrane</keyword>
<dbReference type="Pfam" id="PF00560">
    <property type="entry name" value="LRR_1"/>
    <property type="match status" value="7"/>
</dbReference>
<dbReference type="SUPFAM" id="SSF56112">
    <property type="entry name" value="Protein kinase-like (PK-like)"/>
    <property type="match status" value="1"/>
</dbReference>
<evidence type="ECO:0000256" key="5">
    <source>
        <dbReference type="ARBA" id="ARBA00022679"/>
    </source>
</evidence>
<dbReference type="PROSITE" id="PS50011">
    <property type="entry name" value="PROTEIN_KINASE_DOM"/>
    <property type="match status" value="1"/>
</dbReference>
<dbReference type="Gene3D" id="3.30.200.20">
    <property type="entry name" value="Phosphorylase Kinase, domain 1"/>
    <property type="match status" value="1"/>
</dbReference>
<keyword evidence="22" id="KW-1185">Reference proteome</keyword>
<dbReference type="InterPro" id="IPR008271">
    <property type="entry name" value="Ser/Thr_kinase_AS"/>
</dbReference>
<evidence type="ECO:0000256" key="15">
    <source>
        <dbReference type="ARBA" id="ARBA00023170"/>
    </source>
</evidence>
<feature type="binding site" evidence="17">
    <location>
        <position position="718"/>
    </location>
    <ligand>
        <name>ATP</name>
        <dbReference type="ChEBI" id="CHEBI:30616"/>
    </ligand>
</feature>
<dbReference type="GO" id="GO:0005524">
    <property type="term" value="F:ATP binding"/>
    <property type="evidence" value="ECO:0007669"/>
    <property type="project" value="UniProtKB-UniRule"/>
</dbReference>
<feature type="transmembrane region" description="Helical" evidence="18">
    <location>
        <begin position="632"/>
        <end position="654"/>
    </location>
</feature>
<keyword evidence="14" id="KW-1015">Disulfide bond</keyword>
<dbReference type="GO" id="GO:0005886">
    <property type="term" value="C:plasma membrane"/>
    <property type="evidence" value="ECO:0007669"/>
    <property type="project" value="UniProtKB-SubCell"/>
</dbReference>
<dbReference type="FunFam" id="3.80.10.10:FF:000228">
    <property type="entry name" value="Leucine-rich repeat receptor-like serine/threonine-protein kinase BAM1"/>
    <property type="match status" value="1"/>
</dbReference>
<keyword evidence="8" id="KW-0677">Repeat</keyword>
<dbReference type="InterPro" id="IPR017441">
    <property type="entry name" value="Protein_kinase_ATP_BS"/>
</dbReference>
<gene>
    <name evidence="21" type="ORF">Cni_G05584</name>
</gene>
<dbReference type="GO" id="GO:0009791">
    <property type="term" value="P:post-embryonic development"/>
    <property type="evidence" value="ECO:0007669"/>
    <property type="project" value="UniProtKB-ARBA"/>
</dbReference>
<dbReference type="PANTHER" id="PTHR48053">
    <property type="entry name" value="LEUCINE RICH REPEAT FAMILY PROTEIN, EXPRESSED"/>
    <property type="match status" value="1"/>
</dbReference>
<organism evidence="21 22">
    <name type="scientific">Canna indica</name>
    <name type="common">Indian-shot</name>
    <dbReference type="NCBI Taxonomy" id="4628"/>
    <lineage>
        <taxon>Eukaryota</taxon>
        <taxon>Viridiplantae</taxon>
        <taxon>Streptophyta</taxon>
        <taxon>Embryophyta</taxon>
        <taxon>Tracheophyta</taxon>
        <taxon>Spermatophyta</taxon>
        <taxon>Magnoliopsida</taxon>
        <taxon>Liliopsida</taxon>
        <taxon>Zingiberales</taxon>
        <taxon>Cannaceae</taxon>
        <taxon>Canna</taxon>
    </lineage>
</organism>
<keyword evidence="15 21" id="KW-0675">Receptor</keyword>
<sequence length="1001" mass="110410">MPKESTMQSYSALLYLILSLSILVISFGDDEQEKLVLSDIKAHWSSSPQLATSWDASTPHCSWRGIQCINGSVSQISLSNLSLSNTLPQFICNLSNLSHLDLSINNITGNFPTSLYNCSSLRHLDLAQNLLDGALPDDIYKMSSQLAYIDLSFNSFSGHIPPSVGQLQSLRSLFLHENHFNGSFAIELANLVNLENLTLSFNNFSNQRIPSEFGNLTKLKDLWIRGANLVGEIPEALGKLTELEQLDLAENSLNGSIPAALWSLKKLKSLYLFSNNLTGEIEVTTLGSSIEEIDLSMNKLKGPIPVEFGNLAELKILFMYYNQLSGEIPRSIGTLTKLSDIRLFDNQLTGVLPPELGKHSELWNIEVWKNRFSGSLPDGLCANGVFSSVVAHDNNLTGELPSSLVHCPTLNNIMLHHNNLSGEFPFGIWSAAVALQYVQIHHNHFTGSLPDKLWPNLTRLEINDNKFSGKIPSYAPGLRVFQASNNMFSGEIPSSFSGMSNLQILALAGNLISGPIPEGISTLKLLTLLNLSNNQINGSIPAAMGSLTVLNMLDLSHNQLSGSVPPEIGNLKFNHLNLSYNQLSGEVPLQLQSPAYEQSFLSNPGLCSSKFIVNLNICAHQSHGDSNNSRRLVAAVLVALAGTVLLIMVVMGAMKCLRRPKGPHLPSRESIYFQRVDFNEDSIVHRLTNENLIGSGGSGKVYRISLGGRANQTVAVKKIWNNKKLNERVQKTFEAEAKILGSIRHANIVKLLCCISSDTSKLLVYEYMENRSLDEWLHGFGSGRVESLDWQKRIHIAIDVAQGLSYMHHNCKPQVVHRDVKSSNILLDSEFRAKIADFGLARIWVEAGVPESASNVVGTVGYMAPEYHRYPLKINEKVDVYSFGVVLLELTTGKRAQEGGEYEGLAGWAARCLREGNKPIDNMIDPGLTSTDKIERVLQLGVECTNTNPLLRPSMKQVLQKLMDCDELNEGRRYSDVISLLQMKRLSQHQSSPDDGGEDNS</sequence>
<evidence type="ECO:0000256" key="18">
    <source>
        <dbReference type="SAM" id="Phobius"/>
    </source>
</evidence>
<keyword evidence="6 18" id="KW-0812">Transmembrane</keyword>
<dbReference type="InterPro" id="IPR000719">
    <property type="entry name" value="Prot_kinase_dom"/>
</dbReference>
<keyword evidence="13 18" id="KW-0472">Membrane</keyword>
<feature type="chain" id="PRO_5043031154" evidence="19">
    <location>
        <begin position="29"/>
        <end position="1001"/>
    </location>
</feature>
<evidence type="ECO:0000256" key="3">
    <source>
        <dbReference type="ARBA" id="ARBA00022475"/>
    </source>
</evidence>
<dbReference type="Proteomes" id="UP001327560">
    <property type="component" value="Chromosome 2"/>
</dbReference>
<accession>A0AAQ3JVH3</accession>
<dbReference type="GO" id="GO:0004674">
    <property type="term" value="F:protein serine/threonine kinase activity"/>
    <property type="evidence" value="ECO:0007669"/>
    <property type="project" value="UniProtKB-EC"/>
</dbReference>
<dbReference type="SMART" id="SM00369">
    <property type="entry name" value="LRR_TYP"/>
    <property type="match status" value="7"/>
</dbReference>
<dbReference type="Pfam" id="PF13855">
    <property type="entry name" value="LRR_8"/>
    <property type="match status" value="2"/>
</dbReference>
<dbReference type="InterPro" id="IPR013210">
    <property type="entry name" value="LRR_N_plant-typ"/>
</dbReference>
<dbReference type="Pfam" id="PF00069">
    <property type="entry name" value="Pkinase"/>
    <property type="match status" value="1"/>
</dbReference>
<keyword evidence="12 18" id="KW-1133">Transmembrane helix</keyword>
<dbReference type="PROSITE" id="PS00108">
    <property type="entry name" value="PROTEIN_KINASE_ST"/>
    <property type="match status" value="1"/>
</dbReference>
<dbReference type="Gene3D" id="3.80.10.10">
    <property type="entry name" value="Ribonuclease Inhibitor"/>
    <property type="match status" value="5"/>
</dbReference>
<proteinExistence type="inferred from homology"/>
<evidence type="ECO:0000256" key="12">
    <source>
        <dbReference type="ARBA" id="ARBA00022989"/>
    </source>
</evidence>
<evidence type="ECO:0000256" key="2">
    <source>
        <dbReference type="ARBA" id="ARBA00008684"/>
    </source>
</evidence>
<protein>
    <submittedName>
        <fullName evidence="21">Receptor-like protein kinase HSL1</fullName>
    </submittedName>
</protein>
<dbReference type="PROSITE" id="PS00107">
    <property type="entry name" value="PROTEIN_KINASE_ATP"/>
    <property type="match status" value="1"/>
</dbReference>
<keyword evidence="10 21" id="KW-0418">Kinase</keyword>
<dbReference type="FunFam" id="3.80.10.10:FF:000041">
    <property type="entry name" value="LRR receptor-like serine/threonine-protein kinase ERECTA"/>
    <property type="match status" value="1"/>
</dbReference>
<dbReference type="CDD" id="cd14066">
    <property type="entry name" value="STKc_IRAK"/>
    <property type="match status" value="1"/>
</dbReference>
<evidence type="ECO:0000313" key="21">
    <source>
        <dbReference type="EMBL" id="WOK96876.1"/>
    </source>
</evidence>
<feature type="domain" description="Protein kinase" evidence="20">
    <location>
        <begin position="687"/>
        <end position="963"/>
    </location>
</feature>
<dbReference type="InterPro" id="IPR032675">
    <property type="entry name" value="LRR_dom_sf"/>
</dbReference>
<evidence type="ECO:0000256" key="13">
    <source>
        <dbReference type="ARBA" id="ARBA00023136"/>
    </source>
</evidence>
<dbReference type="InterPro" id="IPR003591">
    <property type="entry name" value="Leu-rich_rpt_typical-subtyp"/>
</dbReference>
<dbReference type="InterPro" id="IPR051716">
    <property type="entry name" value="Plant_RL_S/T_kinase"/>
</dbReference>
<evidence type="ECO:0000256" key="14">
    <source>
        <dbReference type="ARBA" id="ARBA00023157"/>
    </source>
</evidence>
<evidence type="ECO:0000256" key="1">
    <source>
        <dbReference type="ARBA" id="ARBA00004162"/>
    </source>
</evidence>
<keyword evidence="5" id="KW-0808">Transferase</keyword>
<evidence type="ECO:0000313" key="22">
    <source>
        <dbReference type="Proteomes" id="UP001327560"/>
    </source>
</evidence>
<keyword evidence="9 17" id="KW-0547">Nucleotide-binding</keyword>
<evidence type="ECO:0000256" key="16">
    <source>
        <dbReference type="ARBA" id="ARBA00023180"/>
    </source>
</evidence>
<dbReference type="InterPro" id="IPR011009">
    <property type="entry name" value="Kinase-like_dom_sf"/>
</dbReference>
<keyword evidence="11 17" id="KW-0067">ATP-binding</keyword>